<comment type="caution">
    <text evidence="2">The sequence shown here is derived from an EMBL/GenBank/DDBJ whole genome shotgun (WGS) entry which is preliminary data.</text>
</comment>
<feature type="compositionally biased region" description="Pro residues" evidence="1">
    <location>
        <begin position="1"/>
        <end position="14"/>
    </location>
</feature>
<evidence type="ECO:0000313" key="3">
    <source>
        <dbReference type="Proteomes" id="UP001221898"/>
    </source>
</evidence>
<evidence type="ECO:0000256" key="1">
    <source>
        <dbReference type="SAM" id="MobiDB-lite"/>
    </source>
</evidence>
<accession>A0AAD7R184</accession>
<dbReference type="EMBL" id="JAINUG010001599">
    <property type="protein sequence ID" value="KAJ8355132.1"/>
    <property type="molecule type" value="Genomic_DNA"/>
</dbReference>
<sequence length="221" mass="24386">MPDFRPPAPTPYTPPATEHEAAALPPNQASSPAPLEDPDLKRQKLMREEGQWANPANQGESGAVLVGLHGYGQVKRRYAEPGRTRQCFPRYSVPCLVSLSPACVERPARSLNIDIHNPDKQRGVQECLQCMTPGSQVCHCRRFRLSMCQGVSIDRRSFAMESIRSFSTSQQSGSPACWSSSCDQLQSLRHDPNIRDRSGYSADNGISESAPVTRLSLAKTY</sequence>
<gene>
    <name evidence="2" type="ORF">AAFF_G00091450</name>
</gene>
<keyword evidence="3" id="KW-1185">Reference proteome</keyword>
<evidence type="ECO:0000313" key="2">
    <source>
        <dbReference type="EMBL" id="KAJ8355132.1"/>
    </source>
</evidence>
<protein>
    <submittedName>
        <fullName evidence="2">Uncharacterized protein</fullName>
    </submittedName>
</protein>
<dbReference type="AlphaFoldDB" id="A0AAD7R184"/>
<feature type="region of interest" description="Disordered" evidence="1">
    <location>
        <begin position="1"/>
        <end position="41"/>
    </location>
</feature>
<proteinExistence type="predicted"/>
<organism evidence="2 3">
    <name type="scientific">Aldrovandia affinis</name>
    <dbReference type="NCBI Taxonomy" id="143900"/>
    <lineage>
        <taxon>Eukaryota</taxon>
        <taxon>Metazoa</taxon>
        <taxon>Chordata</taxon>
        <taxon>Craniata</taxon>
        <taxon>Vertebrata</taxon>
        <taxon>Euteleostomi</taxon>
        <taxon>Actinopterygii</taxon>
        <taxon>Neopterygii</taxon>
        <taxon>Teleostei</taxon>
        <taxon>Notacanthiformes</taxon>
        <taxon>Halosauridae</taxon>
        <taxon>Aldrovandia</taxon>
    </lineage>
</organism>
<dbReference type="Proteomes" id="UP001221898">
    <property type="component" value="Unassembled WGS sequence"/>
</dbReference>
<reference evidence="2" key="1">
    <citation type="journal article" date="2023" name="Science">
        <title>Genome structures resolve the early diversification of teleost fishes.</title>
        <authorList>
            <person name="Parey E."/>
            <person name="Louis A."/>
            <person name="Montfort J."/>
            <person name="Bouchez O."/>
            <person name="Roques C."/>
            <person name="Iampietro C."/>
            <person name="Lluch J."/>
            <person name="Castinel A."/>
            <person name="Donnadieu C."/>
            <person name="Desvignes T."/>
            <person name="Floi Bucao C."/>
            <person name="Jouanno E."/>
            <person name="Wen M."/>
            <person name="Mejri S."/>
            <person name="Dirks R."/>
            <person name="Jansen H."/>
            <person name="Henkel C."/>
            <person name="Chen W.J."/>
            <person name="Zahm M."/>
            <person name="Cabau C."/>
            <person name="Klopp C."/>
            <person name="Thompson A.W."/>
            <person name="Robinson-Rechavi M."/>
            <person name="Braasch I."/>
            <person name="Lecointre G."/>
            <person name="Bobe J."/>
            <person name="Postlethwait J.H."/>
            <person name="Berthelot C."/>
            <person name="Roest Crollius H."/>
            <person name="Guiguen Y."/>
        </authorList>
    </citation>
    <scope>NUCLEOTIDE SEQUENCE</scope>
    <source>
        <tissue evidence="2">Blood</tissue>
    </source>
</reference>
<name>A0AAD7R184_9TELE</name>